<dbReference type="RefSeq" id="WP_312746301.1">
    <property type="nucleotide sequence ID" value="NZ_CP116968.1"/>
</dbReference>
<dbReference type="AlphaFoldDB" id="A0AA96JWJ4"/>
<proteinExistence type="inferred from homology"/>
<accession>A0AA96JWJ4</accession>
<organism evidence="8 9">
    <name type="scientific">Candidatus Nitrospira neomarina</name>
    <dbReference type="NCBI Taxonomy" id="3020899"/>
    <lineage>
        <taxon>Bacteria</taxon>
        <taxon>Pseudomonadati</taxon>
        <taxon>Nitrospirota</taxon>
        <taxon>Nitrospiria</taxon>
        <taxon>Nitrospirales</taxon>
        <taxon>Nitrospiraceae</taxon>
        <taxon>Nitrospira</taxon>
    </lineage>
</organism>
<gene>
    <name evidence="8" type="ORF">PQG83_02270</name>
</gene>
<evidence type="ECO:0000256" key="4">
    <source>
        <dbReference type="ARBA" id="ARBA00022692"/>
    </source>
</evidence>
<dbReference type="GO" id="GO:0005886">
    <property type="term" value="C:plasma membrane"/>
    <property type="evidence" value="ECO:0007669"/>
    <property type="project" value="UniProtKB-SubCell"/>
</dbReference>
<reference evidence="8 9" key="1">
    <citation type="submission" date="2023-01" db="EMBL/GenBank/DDBJ databases">
        <title>Cultivation and genomic characterization of new, ubiquitous marine nitrite-oxidizing bacteria from the Nitrospirales.</title>
        <authorList>
            <person name="Mueller A.J."/>
            <person name="Daebeler A."/>
            <person name="Herbold C.W."/>
            <person name="Kirkegaard R.H."/>
            <person name="Daims H."/>
        </authorList>
    </citation>
    <scope>NUCLEOTIDE SEQUENCE [LARGE SCALE GENOMIC DNA]</scope>
    <source>
        <strain evidence="8 9">DK</strain>
    </source>
</reference>
<dbReference type="Gene3D" id="1.10.287.3510">
    <property type="match status" value="1"/>
</dbReference>
<dbReference type="Pfam" id="PF00420">
    <property type="entry name" value="Oxidored_q2"/>
    <property type="match status" value="1"/>
</dbReference>
<keyword evidence="9" id="KW-1185">Reference proteome</keyword>
<evidence type="ECO:0000313" key="8">
    <source>
        <dbReference type="EMBL" id="WNM62593.1"/>
    </source>
</evidence>
<dbReference type="Proteomes" id="UP001302494">
    <property type="component" value="Chromosome"/>
</dbReference>
<dbReference type="PANTHER" id="PTHR34583">
    <property type="entry name" value="ANTIPORTER SUBUNIT MNHC2-RELATED"/>
    <property type="match status" value="1"/>
</dbReference>
<protein>
    <submittedName>
        <fullName evidence="8">NADH-quinone oxidoreductase subunit K</fullName>
        <ecNumber evidence="8">1.6.5.9</ecNumber>
    </submittedName>
</protein>
<evidence type="ECO:0000256" key="3">
    <source>
        <dbReference type="ARBA" id="ARBA00022475"/>
    </source>
</evidence>
<sequence>MTLLFSLVIAILFGAGAYLMLTRDLYRIIAGILLLSNATNLFLMTSGHHVGTVPILPLSEPQAGVSDPLVQALTLTALVITFAVTAVLGSLLIRVHASHRSIDMEDMAEIENREEKRRERLGGVD</sequence>
<comment type="similarity">
    <text evidence="2">Belongs to the CPA3 antiporters (TC 2.A.63) subunit C family.</text>
</comment>
<evidence type="ECO:0000256" key="2">
    <source>
        <dbReference type="ARBA" id="ARBA00010388"/>
    </source>
</evidence>
<feature type="transmembrane region" description="Helical" evidence="7">
    <location>
        <begin position="28"/>
        <end position="49"/>
    </location>
</feature>
<feature type="transmembrane region" description="Helical" evidence="7">
    <location>
        <begin position="6"/>
        <end position="21"/>
    </location>
</feature>
<evidence type="ECO:0000256" key="1">
    <source>
        <dbReference type="ARBA" id="ARBA00004651"/>
    </source>
</evidence>
<dbReference type="InterPro" id="IPR039428">
    <property type="entry name" value="NUOK/Mnh_C1-like"/>
</dbReference>
<name>A0AA96JWJ4_9BACT</name>
<evidence type="ECO:0000256" key="7">
    <source>
        <dbReference type="SAM" id="Phobius"/>
    </source>
</evidence>
<evidence type="ECO:0000256" key="6">
    <source>
        <dbReference type="ARBA" id="ARBA00023136"/>
    </source>
</evidence>
<keyword evidence="4 7" id="KW-0812">Transmembrane</keyword>
<feature type="transmembrane region" description="Helical" evidence="7">
    <location>
        <begin position="69"/>
        <end position="93"/>
    </location>
</feature>
<keyword evidence="8" id="KW-0560">Oxidoreductase</keyword>
<dbReference type="PANTHER" id="PTHR34583:SF2">
    <property type="entry name" value="ANTIPORTER SUBUNIT MNHC2-RELATED"/>
    <property type="match status" value="1"/>
</dbReference>
<dbReference type="EMBL" id="CP116968">
    <property type="protein sequence ID" value="WNM62593.1"/>
    <property type="molecule type" value="Genomic_DNA"/>
</dbReference>
<keyword evidence="5 7" id="KW-1133">Transmembrane helix</keyword>
<evidence type="ECO:0000256" key="5">
    <source>
        <dbReference type="ARBA" id="ARBA00022989"/>
    </source>
</evidence>
<dbReference type="InterPro" id="IPR050601">
    <property type="entry name" value="CPA3_antiporter_subunitC"/>
</dbReference>
<keyword evidence="6 7" id="KW-0472">Membrane</keyword>
<evidence type="ECO:0000313" key="9">
    <source>
        <dbReference type="Proteomes" id="UP001302494"/>
    </source>
</evidence>
<dbReference type="EC" id="1.6.5.9" evidence="8"/>
<keyword evidence="3" id="KW-1003">Cell membrane</keyword>
<comment type="subcellular location">
    <subcellularLocation>
        <location evidence="1">Cell membrane</location>
        <topology evidence="1">Multi-pass membrane protein</topology>
    </subcellularLocation>
</comment>
<dbReference type="GO" id="GO:0050136">
    <property type="term" value="F:NADH dehydrogenase (quinone) (non-electrogenic) activity"/>
    <property type="evidence" value="ECO:0007669"/>
    <property type="project" value="UniProtKB-EC"/>
</dbReference>
<dbReference type="KEGG" id="nneo:PQG83_02270"/>